<keyword evidence="4" id="KW-0472">Membrane</keyword>
<evidence type="ECO:0000313" key="5">
    <source>
        <dbReference type="EMBL" id="GAA2143629.1"/>
    </source>
</evidence>
<protein>
    <submittedName>
        <fullName evidence="5">Isoprenylcysteine carboxylmethyltransferase family protein</fullName>
    </submittedName>
</protein>
<keyword evidence="3" id="KW-1133">Transmembrane helix</keyword>
<evidence type="ECO:0000256" key="4">
    <source>
        <dbReference type="ARBA" id="ARBA00023136"/>
    </source>
</evidence>
<dbReference type="EMBL" id="BAAAQB010000041">
    <property type="protein sequence ID" value="GAA2143629.1"/>
    <property type="molecule type" value="Genomic_DNA"/>
</dbReference>
<dbReference type="InterPro" id="IPR007318">
    <property type="entry name" value="Phopholipid_MeTrfase"/>
</dbReference>
<evidence type="ECO:0000256" key="2">
    <source>
        <dbReference type="ARBA" id="ARBA00022692"/>
    </source>
</evidence>
<keyword evidence="6" id="KW-1185">Reference proteome</keyword>
<name>A0ABP5LB81_9MICC</name>
<organism evidence="5 6">
    <name type="scientific">Arthrobacter humicola</name>
    <dbReference type="NCBI Taxonomy" id="409291"/>
    <lineage>
        <taxon>Bacteria</taxon>
        <taxon>Bacillati</taxon>
        <taxon>Actinomycetota</taxon>
        <taxon>Actinomycetes</taxon>
        <taxon>Micrococcales</taxon>
        <taxon>Micrococcaceae</taxon>
        <taxon>Arthrobacter</taxon>
    </lineage>
</organism>
<sequence>MISMTASGETSREKRLAAIGTAVFAVAPATAAGLVPWLLTRWKVKRPVPGGLPAQCAGVVLIGAGAAVITSSFVRFAVEGLGTPAPFAPTKHLVVGGWYRYVRNPIYVALAASITGQGLLLGQPKLFALAAVDAVPVAAFVVFHEEPTLERTFGPEYEIYRANVPRWLPRLTPWRDGSAVPL</sequence>
<dbReference type="Gene3D" id="1.20.120.1630">
    <property type="match status" value="1"/>
</dbReference>
<evidence type="ECO:0000313" key="6">
    <source>
        <dbReference type="Proteomes" id="UP001500102"/>
    </source>
</evidence>
<keyword evidence="2" id="KW-0812">Transmembrane</keyword>
<comment type="caution">
    <text evidence="5">The sequence shown here is derived from an EMBL/GenBank/DDBJ whole genome shotgun (WGS) entry which is preliminary data.</text>
</comment>
<dbReference type="Pfam" id="PF04191">
    <property type="entry name" value="PEMT"/>
    <property type="match status" value="1"/>
</dbReference>
<comment type="subcellular location">
    <subcellularLocation>
        <location evidence="1">Endomembrane system</location>
        <topology evidence="1">Multi-pass membrane protein</topology>
    </subcellularLocation>
</comment>
<dbReference type="Proteomes" id="UP001500102">
    <property type="component" value="Unassembled WGS sequence"/>
</dbReference>
<evidence type="ECO:0000256" key="1">
    <source>
        <dbReference type="ARBA" id="ARBA00004127"/>
    </source>
</evidence>
<reference evidence="6" key="1">
    <citation type="journal article" date="2019" name="Int. J. Syst. Evol. Microbiol.">
        <title>The Global Catalogue of Microorganisms (GCM) 10K type strain sequencing project: providing services to taxonomists for standard genome sequencing and annotation.</title>
        <authorList>
            <consortium name="The Broad Institute Genomics Platform"/>
            <consortium name="The Broad Institute Genome Sequencing Center for Infectious Disease"/>
            <person name="Wu L."/>
            <person name="Ma J."/>
        </authorList>
    </citation>
    <scope>NUCLEOTIDE SEQUENCE [LARGE SCALE GENOMIC DNA]</scope>
    <source>
        <strain evidence="6">JCM 15921</strain>
    </source>
</reference>
<evidence type="ECO:0000256" key="3">
    <source>
        <dbReference type="ARBA" id="ARBA00022989"/>
    </source>
</evidence>
<gene>
    <name evidence="5" type="ORF">GCM10009825_34180</name>
</gene>
<proteinExistence type="predicted"/>
<accession>A0ABP5LB81</accession>